<dbReference type="InterPro" id="IPR000387">
    <property type="entry name" value="Tyr_Pase_dom"/>
</dbReference>
<dbReference type="FunFam" id="2.60.40.10:FF:000369">
    <property type="entry name" value="Protein tyrosine phosphatase, receptor type B"/>
    <property type="match status" value="9"/>
</dbReference>
<evidence type="ECO:0000256" key="12">
    <source>
        <dbReference type="ARBA" id="ARBA00051722"/>
    </source>
</evidence>
<evidence type="ECO:0000313" key="16">
    <source>
        <dbReference type="Ensembl" id="ENSMAMP00000047904.1"/>
    </source>
</evidence>
<dbReference type="GO" id="GO:0004725">
    <property type="term" value="F:protein tyrosine phosphatase activity"/>
    <property type="evidence" value="ECO:0007669"/>
    <property type="project" value="UniProtKB-EC"/>
</dbReference>
<keyword evidence="8" id="KW-1133">Transmembrane helix</keyword>
<sequence>LWKINMTCVFVSDPSSSVPAAVSHLRLDHNGSSDRLQASWASPEGGVDAYLVTLSAPGSTHQQRRLAPNVTQVVFEGLTPGRSYELSVKTTAGGLSAETRTKGRTVPEQVSALSMAPLGDGRTLRLTWAPPSGDWDNYSVLLRNSSVVLVNQTVSKLSRQFTFSGLGLVPGRAYRAQVTVHSGILGNTTHCHGQLAPRPVQQLLVRHVDETTLSVLWSRPVGEWDGFTVVLRRAESAAVVAQRTLPWESRECTFNVLTSGHLYTVTVTTNSGNLSSSASVTARTTPAQVSSLQVSNAGSTDSLQAQWERASGDLDSYQVLLVHDSSVIKNESVEADATSINFSSLRPGSLYRVVLTTVRAGHSSRQTVAEGRTVPAAVRSLVLAGQGTEDLRVTWSAAPGDLDHYEVQLLFNDMKVFPPITLGSGVEEYVLSSLTPGRLYKILVSTFSGPNQRAQFIEGRTVDSFFLQTVNSVGRSRRLELVFGNRRVTVNIRQNIISLKGKTLRLIQTGSSVFTYSAGCCGLKMSLPASVPSKVKNIHVSNGGDSSSLKVSWTPGQGDVDGYLVFLYRQSRQLNHRSVLKHQNEVTFDSLQPGQMYTVMVQSVSGELLNNNTASGRTVPSAVTRLQVENLHSTCSLQVSWQEALGIADGYTLQVLDSRGSLVTNSSQPTGQTRYRFDGLTPGKKYRVLVHTTSGGVHSQGVSAEARTCPAAIADLSVKTNTTTSLSFYWSPPEGDFDLYEVFLYKSDDSLQEKRRVQSSSQQCSFLGLRPGAQYRMVVLTHSGDQTNQSSIWARTVPAAVSSLRAQTGNQSDALWVNWDRGGGDLSGYLLVLYNPDGSQRAEQQLGSEVTEFVFSGLVPGRLYRAEVLSLSGELRNRASTMGRTAPRPPTSFLFGGVTNTSLEITWSGPVDSDYDDFDLQWTPQDQLSVINPYHSRTSGSRILKGMFPGRLYTFSLRTVSGATEPGATEPGRVHSLHCHPQSSTSISCSWGHPQADFDFYTIECLRQDSQTLVYSRRTSQNSTNYLIMHLEPHKRYTVSVKAISDSMTSEAAQDSVVTMIDRPPVPPLSTRVSDKSALVTKSSIFFKFNCSWFSNVNGAIKFFTVVVMESGGTNSPDQQHPLPSYLDYKSNSSIKSYQTRYFPSHCTQGPDSGFHSFEINVGTGMDSLGETSRYLNQFCDGPLKPKTAYRLSVRAFTQLFDDDNNNVTVSSPLFTDTYLSLPVVTEAEPLSGVIEGASAGMFLIFVLVGVTALLVCRHKARKDRPVVRMSIRRERSTSGAHLGLRGPIKVVNFESHYNKLQADSHYLLSEEYEDLKDVGRNQPLDSALLPENRGKNRYNNILPYDSTRVKLSYVDDDPCSDYINASYIPGNNFRREYIATQGPLPGTKDDFWKMVWEQNVHNIVMVTQCVEKGRVKCDHYWPFDQDPLYYGDLIVQMLSESVLPEWTIREFSICSEEQLNFTRLVRQFHYTVWPDHGVPETTQSLIQFVRTVRDYVNRTPGSGPTVVHCSAGVGRTGTFIVLDRVLQQLDTKDTVDIYGSVFDLRLHRSHMVQTECQYAYLHQCVRDVLRARKLRSEQEHLLCPIYENVNYNAQRGQ</sequence>
<feature type="domain" description="Fibronectin type-III" evidence="15">
    <location>
        <begin position="531"/>
        <end position="621"/>
    </location>
</feature>
<proteinExistence type="inferred from homology"/>
<comment type="similarity">
    <text evidence="11">Belongs to the protein-tyrosine phosphatase family. Receptor class 3 subfamily.</text>
</comment>
<dbReference type="InterPro" id="IPR050713">
    <property type="entry name" value="RTP_Phos/Ushers"/>
</dbReference>
<dbReference type="SUPFAM" id="SSF49265">
    <property type="entry name" value="Fibronectin type III"/>
    <property type="match status" value="10"/>
</dbReference>
<evidence type="ECO:0000256" key="10">
    <source>
        <dbReference type="ARBA" id="ARBA00023180"/>
    </source>
</evidence>
<name>A0A7N8XED2_9TELE</name>
<dbReference type="GO" id="GO:0001525">
    <property type="term" value="P:angiogenesis"/>
    <property type="evidence" value="ECO:0007669"/>
    <property type="project" value="TreeGrafter"/>
</dbReference>
<reference evidence="16" key="1">
    <citation type="submission" date="2025-08" db="UniProtKB">
        <authorList>
            <consortium name="Ensembl"/>
        </authorList>
    </citation>
    <scope>IDENTIFICATION</scope>
</reference>
<dbReference type="EC" id="3.1.3.48" evidence="2"/>
<dbReference type="FunFam" id="3.90.190.10:FF:000009">
    <property type="entry name" value="Receptor-type tyrosine-protein phosphatase beta"/>
    <property type="match status" value="1"/>
</dbReference>
<accession>A0A7N8XED2</accession>
<dbReference type="SUPFAM" id="SSF52799">
    <property type="entry name" value="(Phosphotyrosine protein) phosphatases II"/>
    <property type="match status" value="1"/>
</dbReference>
<dbReference type="PRINTS" id="PR00700">
    <property type="entry name" value="PRTYPHPHTASE"/>
</dbReference>
<evidence type="ECO:0000256" key="8">
    <source>
        <dbReference type="ARBA" id="ARBA00022989"/>
    </source>
</evidence>
<dbReference type="PANTHER" id="PTHR46957">
    <property type="entry name" value="CYTOKINE RECEPTOR"/>
    <property type="match status" value="1"/>
</dbReference>
<dbReference type="Ensembl" id="ENSMAMT00000069797.1">
    <property type="protein sequence ID" value="ENSMAMP00000047904.1"/>
    <property type="gene ID" value="ENSMAMG00000021327.2"/>
</dbReference>
<dbReference type="SMART" id="SM00194">
    <property type="entry name" value="PTPc"/>
    <property type="match status" value="1"/>
</dbReference>
<keyword evidence="7" id="KW-0904">Protein phosphatase</keyword>
<dbReference type="SMART" id="SM00404">
    <property type="entry name" value="PTPc_motif"/>
    <property type="match status" value="1"/>
</dbReference>
<dbReference type="PROSITE" id="PS50853">
    <property type="entry name" value="FN3"/>
    <property type="match status" value="7"/>
</dbReference>
<feature type="domain" description="Fibronectin type-III" evidence="15">
    <location>
        <begin position="712"/>
        <end position="804"/>
    </location>
</feature>
<comment type="catalytic activity">
    <reaction evidence="12">
        <text>O-phospho-L-tyrosyl-[protein] + H2O = L-tyrosyl-[protein] + phosphate</text>
        <dbReference type="Rhea" id="RHEA:10684"/>
        <dbReference type="Rhea" id="RHEA-COMP:10136"/>
        <dbReference type="Rhea" id="RHEA-COMP:20101"/>
        <dbReference type="ChEBI" id="CHEBI:15377"/>
        <dbReference type="ChEBI" id="CHEBI:43474"/>
        <dbReference type="ChEBI" id="CHEBI:46858"/>
        <dbReference type="ChEBI" id="CHEBI:61978"/>
        <dbReference type="EC" id="3.1.3.48"/>
    </reaction>
</comment>
<dbReference type="InterPro" id="IPR013783">
    <property type="entry name" value="Ig-like_fold"/>
</dbReference>
<evidence type="ECO:0000256" key="2">
    <source>
        <dbReference type="ARBA" id="ARBA00013064"/>
    </source>
</evidence>
<feature type="domain" description="Fibronectin type-III" evidence="15">
    <location>
        <begin position="196"/>
        <end position="287"/>
    </location>
</feature>
<keyword evidence="6" id="KW-0378">Hydrolase</keyword>
<evidence type="ECO:0000256" key="1">
    <source>
        <dbReference type="ARBA" id="ARBA00004479"/>
    </source>
</evidence>
<organism evidence="16 17">
    <name type="scientific">Mastacembelus armatus</name>
    <name type="common">zig-zag eel</name>
    <dbReference type="NCBI Taxonomy" id="205130"/>
    <lineage>
        <taxon>Eukaryota</taxon>
        <taxon>Metazoa</taxon>
        <taxon>Chordata</taxon>
        <taxon>Craniata</taxon>
        <taxon>Vertebrata</taxon>
        <taxon>Euteleostomi</taxon>
        <taxon>Actinopterygii</taxon>
        <taxon>Neopterygii</taxon>
        <taxon>Teleostei</taxon>
        <taxon>Neoteleostei</taxon>
        <taxon>Acanthomorphata</taxon>
        <taxon>Anabantaria</taxon>
        <taxon>Synbranchiformes</taxon>
        <taxon>Mastacembelidae</taxon>
        <taxon>Mastacembelus</taxon>
    </lineage>
</organism>
<dbReference type="GO" id="GO:0043235">
    <property type="term" value="C:receptor complex"/>
    <property type="evidence" value="ECO:0007669"/>
    <property type="project" value="TreeGrafter"/>
</dbReference>
<dbReference type="PANTHER" id="PTHR46957:SF2">
    <property type="entry name" value="RECEPTOR-TYPE TYROSINE-PROTEIN PHOSPHATASE BETA"/>
    <property type="match status" value="1"/>
</dbReference>
<reference evidence="16" key="2">
    <citation type="submission" date="2025-09" db="UniProtKB">
        <authorList>
            <consortium name="Ensembl"/>
        </authorList>
    </citation>
    <scope>IDENTIFICATION</scope>
</reference>
<keyword evidence="4" id="KW-0732">Signal</keyword>
<feature type="domain" description="Fibronectin type-III" evidence="15">
    <location>
        <begin position="622"/>
        <end position="711"/>
    </location>
</feature>
<evidence type="ECO:0000313" key="17">
    <source>
        <dbReference type="Proteomes" id="UP000261640"/>
    </source>
</evidence>
<evidence type="ECO:0000259" key="13">
    <source>
        <dbReference type="PROSITE" id="PS50055"/>
    </source>
</evidence>
<dbReference type="Pfam" id="PF00041">
    <property type="entry name" value="fn3"/>
    <property type="match status" value="11"/>
</dbReference>
<dbReference type="InterPro" id="IPR003595">
    <property type="entry name" value="Tyr_Pase_cat"/>
</dbReference>
<dbReference type="PROSITE" id="PS00383">
    <property type="entry name" value="TYR_PHOSPHATASE_1"/>
    <property type="match status" value="1"/>
</dbReference>
<evidence type="ECO:0000256" key="5">
    <source>
        <dbReference type="ARBA" id="ARBA00022737"/>
    </source>
</evidence>
<dbReference type="GO" id="GO:0016020">
    <property type="term" value="C:membrane"/>
    <property type="evidence" value="ECO:0007669"/>
    <property type="project" value="UniProtKB-SubCell"/>
</dbReference>
<evidence type="ECO:0000256" key="6">
    <source>
        <dbReference type="ARBA" id="ARBA00022801"/>
    </source>
</evidence>
<feature type="domain" description="Fibronectin type-III" evidence="15">
    <location>
        <begin position="970"/>
        <end position="1064"/>
    </location>
</feature>
<keyword evidence="5" id="KW-0677">Repeat</keyword>
<protein>
    <recommendedName>
        <fullName evidence="2">protein-tyrosine-phosphatase</fullName>
        <ecNumber evidence="2">3.1.3.48</ecNumber>
    </recommendedName>
</protein>
<dbReference type="SMART" id="SM00060">
    <property type="entry name" value="FN3"/>
    <property type="match status" value="11"/>
</dbReference>
<dbReference type="CDD" id="cd00063">
    <property type="entry name" value="FN3"/>
    <property type="match status" value="8"/>
</dbReference>
<dbReference type="GeneTree" id="ENSGT00940000156088"/>
<evidence type="ECO:0000256" key="4">
    <source>
        <dbReference type="ARBA" id="ARBA00022729"/>
    </source>
</evidence>
<keyword evidence="10" id="KW-0325">Glycoprotein</keyword>
<keyword evidence="9" id="KW-0472">Membrane</keyword>
<feature type="domain" description="Fibronectin type-III" evidence="15">
    <location>
        <begin position="288"/>
        <end position="376"/>
    </location>
</feature>
<dbReference type="InterPro" id="IPR016130">
    <property type="entry name" value="Tyr_Pase_AS"/>
</dbReference>
<evidence type="ECO:0000256" key="3">
    <source>
        <dbReference type="ARBA" id="ARBA00022692"/>
    </source>
</evidence>
<feature type="domain" description="Tyrosine-protein phosphatase" evidence="13">
    <location>
        <begin position="1309"/>
        <end position="1569"/>
    </location>
</feature>
<dbReference type="Pfam" id="PF18861">
    <property type="entry name" value="PTP_tm"/>
    <property type="match status" value="1"/>
</dbReference>
<dbReference type="CDD" id="cd14617">
    <property type="entry name" value="R-PTPc-B"/>
    <property type="match status" value="1"/>
</dbReference>
<dbReference type="GO" id="GO:0045296">
    <property type="term" value="F:cadherin binding"/>
    <property type="evidence" value="ECO:0007669"/>
    <property type="project" value="TreeGrafter"/>
</dbReference>
<dbReference type="Gene3D" id="2.60.40.10">
    <property type="entry name" value="Immunoglobulins"/>
    <property type="match status" value="11"/>
</dbReference>
<dbReference type="Gene3D" id="3.90.190.10">
    <property type="entry name" value="Protein tyrosine phosphatase superfamily"/>
    <property type="match status" value="1"/>
</dbReference>
<dbReference type="InterPro" id="IPR036116">
    <property type="entry name" value="FN3_sf"/>
</dbReference>
<feature type="domain" description="Tyrosine specific protein phosphatases" evidence="14">
    <location>
        <begin position="1484"/>
        <end position="1560"/>
    </location>
</feature>
<evidence type="ECO:0000259" key="14">
    <source>
        <dbReference type="PROSITE" id="PS50056"/>
    </source>
</evidence>
<dbReference type="InterPro" id="IPR041201">
    <property type="entry name" value="PTPRJ_TM"/>
</dbReference>
<dbReference type="InterPro" id="IPR003961">
    <property type="entry name" value="FN3_dom"/>
</dbReference>
<evidence type="ECO:0000256" key="9">
    <source>
        <dbReference type="ARBA" id="ARBA00023136"/>
    </source>
</evidence>
<keyword evidence="3" id="KW-0812">Transmembrane</keyword>
<dbReference type="Pfam" id="PF00102">
    <property type="entry name" value="Y_phosphatase"/>
    <property type="match status" value="1"/>
</dbReference>
<evidence type="ECO:0000256" key="7">
    <source>
        <dbReference type="ARBA" id="ARBA00022912"/>
    </source>
</evidence>
<dbReference type="PROSITE" id="PS50055">
    <property type="entry name" value="TYR_PHOSPHATASE_PTP"/>
    <property type="match status" value="1"/>
</dbReference>
<evidence type="ECO:0000259" key="15">
    <source>
        <dbReference type="PROSITE" id="PS50853"/>
    </source>
</evidence>
<dbReference type="PROSITE" id="PS50056">
    <property type="entry name" value="TYR_PHOSPHATASE_2"/>
    <property type="match status" value="1"/>
</dbReference>
<dbReference type="Proteomes" id="UP000261640">
    <property type="component" value="Unplaced"/>
</dbReference>
<feature type="domain" description="Fibronectin type-III" evidence="15">
    <location>
        <begin position="21"/>
        <end position="109"/>
    </location>
</feature>
<dbReference type="InterPro" id="IPR000242">
    <property type="entry name" value="PTP_cat"/>
</dbReference>
<keyword evidence="17" id="KW-1185">Reference proteome</keyword>
<dbReference type="InterPro" id="IPR029021">
    <property type="entry name" value="Prot-tyrosine_phosphatase-like"/>
</dbReference>
<comment type="subcellular location">
    <subcellularLocation>
        <location evidence="1">Membrane</location>
        <topology evidence="1">Single-pass type I membrane protein</topology>
    </subcellularLocation>
</comment>
<evidence type="ECO:0000256" key="11">
    <source>
        <dbReference type="ARBA" id="ARBA00025789"/>
    </source>
</evidence>